<name>A0A6P8P7L7_GEOSA</name>
<dbReference type="Pfam" id="PF00229">
    <property type="entry name" value="TNF"/>
    <property type="match status" value="1"/>
</dbReference>
<dbReference type="GO" id="GO:0016567">
    <property type="term" value="P:protein ubiquitination"/>
    <property type="evidence" value="ECO:0007669"/>
    <property type="project" value="TreeGrafter"/>
</dbReference>
<feature type="region of interest" description="Disordered" evidence="5">
    <location>
        <begin position="234"/>
        <end position="267"/>
    </location>
</feature>
<evidence type="ECO:0000313" key="8">
    <source>
        <dbReference type="Proteomes" id="UP000515159"/>
    </source>
</evidence>
<feature type="chain" id="PRO_5027701610" evidence="6">
    <location>
        <begin position="29"/>
        <end position="639"/>
    </location>
</feature>
<dbReference type="SUPFAM" id="SSF57850">
    <property type="entry name" value="RING/U-box"/>
    <property type="match status" value="1"/>
</dbReference>
<dbReference type="InterPro" id="IPR052443">
    <property type="entry name" value="E3_ubiq-ligase_RNF220-like"/>
</dbReference>
<protein>
    <submittedName>
        <fullName evidence="9">Tumor necrosis factor ligand superfamily member 9 isoform X1</fullName>
    </submittedName>
</protein>
<dbReference type="InterPro" id="IPR013083">
    <property type="entry name" value="Znf_RING/FYVE/PHD"/>
</dbReference>
<keyword evidence="2" id="KW-0479">Metal-binding</keyword>
<dbReference type="GeneID" id="117349983"/>
<evidence type="ECO:0000256" key="3">
    <source>
        <dbReference type="ARBA" id="ARBA00022771"/>
    </source>
</evidence>
<keyword evidence="3" id="KW-0863">Zinc-finger</keyword>
<dbReference type="RefSeq" id="XP_033779704.1">
    <property type="nucleotide sequence ID" value="XM_033923813.1"/>
</dbReference>
<dbReference type="Proteomes" id="UP000515159">
    <property type="component" value="Chromosome 16"/>
</dbReference>
<dbReference type="Pfam" id="PF13923">
    <property type="entry name" value="zf-C3HC4_2"/>
    <property type="match status" value="1"/>
</dbReference>
<dbReference type="Pfam" id="PF15926">
    <property type="entry name" value="RNF220"/>
    <property type="match status" value="1"/>
</dbReference>
<dbReference type="GO" id="GO:0016020">
    <property type="term" value="C:membrane"/>
    <property type="evidence" value="ECO:0007669"/>
    <property type="project" value="InterPro"/>
</dbReference>
<dbReference type="OrthoDB" id="6270329at2759"/>
<keyword evidence="8" id="KW-1185">Reference proteome</keyword>
<feature type="compositionally biased region" description="Low complexity" evidence="5">
    <location>
        <begin position="171"/>
        <end position="183"/>
    </location>
</feature>
<evidence type="ECO:0000256" key="2">
    <source>
        <dbReference type="ARBA" id="ARBA00022723"/>
    </source>
</evidence>
<comment type="similarity">
    <text evidence="1">Belongs to the tumor necrosis factor family.</text>
</comment>
<accession>A0A6P8P7L7</accession>
<feature type="signal peptide" evidence="6">
    <location>
        <begin position="1"/>
        <end position="28"/>
    </location>
</feature>
<evidence type="ECO:0000313" key="9">
    <source>
        <dbReference type="RefSeq" id="XP_033779704.1"/>
    </source>
</evidence>
<keyword evidence="4" id="KW-0862">Zinc</keyword>
<proteinExistence type="inferred from homology"/>
<dbReference type="AlphaFoldDB" id="A0A6P8P7L7"/>
<dbReference type="PANTHER" id="PTHR13459:SF4">
    <property type="entry name" value="RING-TYPE DOMAIN-CONTAINING PROTEIN"/>
    <property type="match status" value="1"/>
</dbReference>
<evidence type="ECO:0000256" key="5">
    <source>
        <dbReference type="SAM" id="MobiDB-lite"/>
    </source>
</evidence>
<dbReference type="InterPro" id="IPR031824">
    <property type="entry name" value="RNF220_mid"/>
</dbReference>
<dbReference type="InterPro" id="IPR008983">
    <property type="entry name" value="Tumour_necrosis_fac-like_dom"/>
</dbReference>
<dbReference type="PROSITE" id="PS50049">
    <property type="entry name" value="THD_2"/>
    <property type="match status" value="1"/>
</dbReference>
<sequence length="639" mass="70695">MENPSSLIGSLSSPALLILASTAEGTRGSSAQCQQPCHFGVPLTLEKATQLPFLTTAYSLLYHHPERLASPVPSRDYPSGLLPVHTQFAAHNLDRAGVGVLGYGGTLRPFPPFHLSEDVECFSAGLLPSRRGETQGPSEPPQVHYLTLEKEMEAPGTANSRESGLNPGSAPFRSSSESRPIPSRRGDKKVSSCSSLYCPLCKQELQRGHLKEHLQYELDILIQLSDSVLEVPQEDEALSGQSSGMEREGAESPSSSPRASEDRQQTFLQVKYNRETRLGARAGRCKRMKSNLDERLVVPLLRDPELEEAEEELSAGEHWGECNHQCPKKSSVEMKDYRLSPPRSLWSQESDVDMDSEVEDLPSFAKQKHTTPDLRNSLGDINEGSGNLCSGSTLMAKGENRSAVMMETLKLQMQELTERLLRSDLYKCHICLDSYTVPLTSIQCWHIHCEQCWLRTLTTVERVTEAAAVAALKIATETASAKVKEMAQEGIGAHLSPEGVDVMDGLVSWDHSNNLDSVFIGSDFHYESESKQLVVHKKGLYYLYAKLSVLCVMSPCTQSEKVTLAVEQGPSGNPVLQTSLNLTREKASFFSDILLCLSTNDQLQVRLNLHEAKEYTQWQLSQNHDNFFGLLRVSSACNE</sequence>
<evidence type="ECO:0000259" key="7">
    <source>
        <dbReference type="PROSITE" id="PS50049"/>
    </source>
</evidence>
<dbReference type="Gene3D" id="3.30.40.10">
    <property type="entry name" value="Zinc/RING finger domain, C3HC4 (zinc finger)"/>
    <property type="match status" value="1"/>
</dbReference>
<organism evidence="8 9">
    <name type="scientific">Geotrypetes seraphini</name>
    <name type="common">Gaboon caecilian</name>
    <name type="synonym">Caecilia seraphini</name>
    <dbReference type="NCBI Taxonomy" id="260995"/>
    <lineage>
        <taxon>Eukaryota</taxon>
        <taxon>Metazoa</taxon>
        <taxon>Chordata</taxon>
        <taxon>Craniata</taxon>
        <taxon>Vertebrata</taxon>
        <taxon>Euteleostomi</taxon>
        <taxon>Amphibia</taxon>
        <taxon>Gymnophiona</taxon>
        <taxon>Geotrypetes</taxon>
    </lineage>
</organism>
<gene>
    <name evidence="9" type="primary">TNFSF9</name>
</gene>
<dbReference type="InterPro" id="IPR006052">
    <property type="entry name" value="TNF_dom"/>
</dbReference>
<dbReference type="Gene3D" id="2.60.120.40">
    <property type="match status" value="1"/>
</dbReference>
<dbReference type="GO" id="GO:0005164">
    <property type="term" value="F:tumor necrosis factor receptor binding"/>
    <property type="evidence" value="ECO:0007669"/>
    <property type="project" value="InterPro"/>
</dbReference>
<evidence type="ECO:0000256" key="6">
    <source>
        <dbReference type="SAM" id="SignalP"/>
    </source>
</evidence>
<dbReference type="GO" id="GO:0006955">
    <property type="term" value="P:immune response"/>
    <property type="evidence" value="ECO:0007669"/>
    <property type="project" value="InterPro"/>
</dbReference>
<dbReference type="KEGG" id="gsh:117349983"/>
<keyword evidence="6" id="KW-0732">Signal</keyword>
<dbReference type="GO" id="GO:0061630">
    <property type="term" value="F:ubiquitin protein ligase activity"/>
    <property type="evidence" value="ECO:0007669"/>
    <property type="project" value="TreeGrafter"/>
</dbReference>
<dbReference type="SMART" id="SM00207">
    <property type="entry name" value="TNF"/>
    <property type="match status" value="1"/>
</dbReference>
<dbReference type="SUPFAM" id="SSF49842">
    <property type="entry name" value="TNF-like"/>
    <property type="match status" value="1"/>
</dbReference>
<dbReference type="CTD" id="8744"/>
<evidence type="ECO:0000256" key="4">
    <source>
        <dbReference type="ARBA" id="ARBA00022833"/>
    </source>
</evidence>
<reference evidence="9" key="1">
    <citation type="submission" date="2025-08" db="UniProtKB">
        <authorList>
            <consortium name="RefSeq"/>
        </authorList>
    </citation>
    <scope>IDENTIFICATION</scope>
</reference>
<feature type="domain" description="THD" evidence="7">
    <location>
        <begin position="486"/>
        <end position="633"/>
    </location>
</feature>
<evidence type="ECO:0000256" key="1">
    <source>
        <dbReference type="ARBA" id="ARBA00008670"/>
    </source>
</evidence>
<feature type="region of interest" description="Disordered" evidence="5">
    <location>
        <begin position="153"/>
        <end position="191"/>
    </location>
</feature>
<dbReference type="InParanoid" id="A0A6P8P7L7"/>
<dbReference type="PANTHER" id="PTHR13459">
    <property type="entry name" value="E3 UBIQUITIN-PROTEIN LIGASE RNF220 ISOFORM X1"/>
    <property type="match status" value="1"/>
</dbReference>
<dbReference type="InterPro" id="IPR001841">
    <property type="entry name" value="Znf_RING"/>
</dbReference>